<evidence type="ECO:0000256" key="1">
    <source>
        <dbReference type="ARBA" id="ARBA00022729"/>
    </source>
</evidence>
<dbReference type="InterPro" id="IPR056600">
    <property type="entry name" value="GBD_T9SS_assoc"/>
</dbReference>
<evidence type="ECO:0000259" key="3">
    <source>
        <dbReference type="Pfam" id="PF18962"/>
    </source>
</evidence>
<evidence type="ECO:0000259" key="4">
    <source>
        <dbReference type="Pfam" id="PF23759"/>
    </source>
</evidence>
<name>A0A5D0GEW5_9FLAO</name>
<dbReference type="OrthoDB" id="1398760at2"/>
<accession>A0A5D0GEW5</accession>
<dbReference type="InterPro" id="IPR026444">
    <property type="entry name" value="Secre_tail"/>
</dbReference>
<dbReference type="AlphaFoldDB" id="A0A5D0GEW5"/>
<dbReference type="Pfam" id="PF23759">
    <property type="entry name" value="GBD_T9SS_assoc"/>
    <property type="match status" value="1"/>
</dbReference>
<organism evidence="5 6">
    <name type="scientific">Formosa maritima</name>
    <dbReference type="NCBI Taxonomy" id="2592046"/>
    <lineage>
        <taxon>Bacteria</taxon>
        <taxon>Pseudomonadati</taxon>
        <taxon>Bacteroidota</taxon>
        <taxon>Flavobacteriia</taxon>
        <taxon>Flavobacteriales</taxon>
        <taxon>Flavobacteriaceae</taxon>
        <taxon>Formosa</taxon>
    </lineage>
</organism>
<feature type="chain" id="PRO_5022750112" evidence="2">
    <location>
        <begin position="23"/>
        <end position="579"/>
    </location>
</feature>
<feature type="domain" description="T9SS-like galactose binding" evidence="4">
    <location>
        <begin position="352"/>
        <end position="471"/>
    </location>
</feature>
<gene>
    <name evidence="5" type="ORF">FVF61_05015</name>
</gene>
<keyword evidence="1 2" id="KW-0732">Signal</keyword>
<sequence length="579" mass="60806">MKKITLLCFAFIAFAFSFQANAQCDYTLEMNDSWGDGWNDGTMDVLVNGIVVLDDVTLDAGTQGTLSFSVVDGDDVTTMFGADGDYPGEISYRVLNNIGTEVGSGDVNNNITTGTITVVCLAPLPEPDCATNPNPADTAIDVPVGNVTFNWVAPATGPTPTSYDLYAGATPALEFGLIGNFTTESAALTINGYETLLYWQIVPLNGNTAATGCPIWSFTTESAPPPPANDLCSGALPIMCGTPVSGDTSIASVTNSGGNASADLWYMYSNPVLEDVTLSLCGSGYDTFIRVYTNCPATTQLASNDDACETQSEVTFTNDGSSTYYIMVEGYSSAEGTFTLTATCDVSIPAPANDNCDASQALVIGDSTLGTTAGATDQSTGTTDDTTCDPFDFHADVWYSVTLTGGPQNLTVTTSIPGGSTSTEAGLAIYPTECDFLDTSSLGCAGADSPTGGSIALTNVADGTYYIRVWSDGVAARMGNQRIEGDFEIVATTSALSTVEFENELAFTYYPNPVKNSLVLNAHKDIQNVAVYNMLGQEVIRVAPNTVNSDIDMSSLQSGTYFVQVTIENTTKTIKVIKN</sequence>
<evidence type="ECO:0000313" key="5">
    <source>
        <dbReference type="EMBL" id="TYA57270.1"/>
    </source>
</evidence>
<evidence type="ECO:0000256" key="2">
    <source>
        <dbReference type="SAM" id="SignalP"/>
    </source>
</evidence>
<dbReference type="EMBL" id="VSFC01000023">
    <property type="protein sequence ID" value="TYA57270.1"/>
    <property type="molecule type" value="Genomic_DNA"/>
</dbReference>
<dbReference type="Gene3D" id="2.60.120.380">
    <property type="match status" value="2"/>
</dbReference>
<reference evidence="5 6" key="1">
    <citation type="submission" date="2019-08" db="EMBL/GenBank/DDBJ databases">
        <title>Formosa sediminis sp. nov., isolated from marine sediment.</title>
        <authorList>
            <person name="Cao W.R."/>
        </authorList>
    </citation>
    <scope>NUCLEOTIDE SEQUENCE [LARGE SCALE GENOMIC DNA]</scope>
    <source>
        <strain evidence="5 6">1494</strain>
    </source>
</reference>
<keyword evidence="6" id="KW-1185">Reference proteome</keyword>
<feature type="signal peptide" evidence="2">
    <location>
        <begin position="1"/>
        <end position="22"/>
    </location>
</feature>
<proteinExistence type="predicted"/>
<dbReference type="RefSeq" id="WP_148454006.1">
    <property type="nucleotide sequence ID" value="NZ_VSFC01000023.1"/>
</dbReference>
<dbReference type="Proteomes" id="UP000324550">
    <property type="component" value="Unassembled WGS sequence"/>
</dbReference>
<protein>
    <submittedName>
        <fullName evidence="5">T9SS type A sorting domain-containing protein</fullName>
    </submittedName>
</protein>
<evidence type="ECO:0000313" key="6">
    <source>
        <dbReference type="Proteomes" id="UP000324550"/>
    </source>
</evidence>
<comment type="caution">
    <text evidence="5">The sequence shown here is derived from an EMBL/GenBank/DDBJ whole genome shotgun (WGS) entry which is preliminary data.</text>
</comment>
<dbReference type="Pfam" id="PF18962">
    <property type="entry name" value="Por_Secre_tail"/>
    <property type="match status" value="1"/>
</dbReference>
<feature type="domain" description="Secretion system C-terminal sorting" evidence="3">
    <location>
        <begin position="510"/>
        <end position="577"/>
    </location>
</feature>
<dbReference type="NCBIfam" id="TIGR04183">
    <property type="entry name" value="Por_Secre_tail"/>
    <property type="match status" value="1"/>
</dbReference>